<sequence length="425" mass="46368">MKITVIGLGYIGLPTAILLAKYGHKVTGVDLSPWMTTQLNAGLIHIEEPGLEQDLEEVLLLGNFCASTQPISADAYIIAVPTPNKADQYQSCDTSYIEAALMSILPYVKANDTIIVESTIAPRTMVDVVQPMVEKNGFRVGEDIFLAHCPERVLPGNIMHELIHNPRIIGGITDACTEKAAAVYGTFVKGEMIKAQAGEAELSKLMENTYRDVNIALANELAKISDHLGIDALRVIEMANKHPRVNVHQPGPGVGGHCLAVDPYFVIAAAPEQSPLMQTARAVNNSMPAYVVQQVQILMAEREGNQVTLFGLTYKGNIDDVRESPAMEIRDRLDEAGFEVRVFDPHVAELPLTGEEACEGSSLILVLSDHDEFRNIPTSYTDRMRDATILDTKNIVQSVGTKVNYVNYGNLYKAKKAQQVAGVQG</sequence>
<dbReference type="EMBL" id="AODD01000030">
    <property type="protein sequence ID" value="EUJ20041.1"/>
    <property type="molecule type" value="Genomic_DNA"/>
</dbReference>
<organism evidence="6 7">
    <name type="scientific">Listeria grandensis FSL F6-0971</name>
    <dbReference type="NCBI Taxonomy" id="1265819"/>
    <lineage>
        <taxon>Bacteria</taxon>
        <taxon>Bacillati</taxon>
        <taxon>Bacillota</taxon>
        <taxon>Bacilli</taxon>
        <taxon>Bacillales</taxon>
        <taxon>Listeriaceae</taxon>
        <taxon>Listeria</taxon>
    </lineage>
</organism>
<proteinExistence type="inferred from homology"/>
<evidence type="ECO:0000256" key="2">
    <source>
        <dbReference type="ARBA" id="ARBA00023002"/>
    </source>
</evidence>
<dbReference type="Proteomes" id="UP000019253">
    <property type="component" value="Unassembled WGS sequence"/>
</dbReference>
<feature type="domain" description="UDP-glucose/GDP-mannose dehydrogenase C-terminal" evidence="5">
    <location>
        <begin position="308"/>
        <end position="398"/>
    </location>
</feature>
<name>W7BAR1_9LIST</name>
<evidence type="ECO:0000256" key="4">
    <source>
        <dbReference type="PIRNR" id="PIRNR000124"/>
    </source>
</evidence>
<dbReference type="GO" id="GO:0016628">
    <property type="term" value="F:oxidoreductase activity, acting on the CH-CH group of donors, NAD or NADP as acceptor"/>
    <property type="evidence" value="ECO:0007669"/>
    <property type="project" value="InterPro"/>
</dbReference>
<dbReference type="PIRSF" id="PIRSF500136">
    <property type="entry name" value="UDP_ManNAc_DH"/>
    <property type="match status" value="1"/>
</dbReference>
<dbReference type="GO" id="GO:0051287">
    <property type="term" value="F:NAD binding"/>
    <property type="evidence" value="ECO:0007669"/>
    <property type="project" value="InterPro"/>
</dbReference>
<dbReference type="SUPFAM" id="SSF52413">
    <property type="entry name" value="UDP-glucose/GDP-mannose dehydrogenase C-terminal domain"/>
    <property type="match status" value="1"/>
</dbReference>
<evidence type="ECO:0000313" key="6">
    <source>
        <dbReference type="EMBL" id="EUJ20041.1"/>
    </source>
</evidence>
<dbReference type="InterPro" id="IPR014026">
    <property type="entry name" value="UDP-Glc/GDP-Man_DH_dimer"/>
</dbReference>
<dbReference type="InterPro" id="IPR028359">
    <property type="entry name" value="UDP_ManNAc/GlcNAc_DH"/>
</dbReference>
<evidence type="ECO:0000313" key="7">
    <source>
        <dbReference type="Proteomes" id="UP000019253"/>
    </source>
</evidence>
<dbReference type="NCBIfam" id="TIGR03026">
    <property type="entry name" value="NDP-sugDHase"/>
    <property type="match status" value="1"/>
</dbReference>
<comment type="similarity">
    <text evidence="1 4">Belongs to the UDP-glucose/GDP-mannose dehydrogenase family.</text>
</comment>
<keyword evidence="2" id="KW-0560">Oxidoreductase</keyword>
<dbReference type="GO" id="GO:0000271">
    <property type="term" value="P:polysaccharide biosynthetic process"/>
    <property type="evidence" value="ECO:0007669"/>
    <property type="project" value="InterPro"/>
</dbReference>
<evidence type="ECO:0000256" key="1">
    <source>
        <dbReference type="ARBA" id="ARBA00006601"/>
    </source>
</evidence>
<dbReference type="InterPro" id="IPR001732">
    <property type="entry name" value="UDP-Glc/GDP-Man_DH_N"/>
</dbReference>
<dbReference type="InterPro" id="IPR008927">
    <property type="entry name" value="6-PGluconate_DH-like_C_sf"/>
</dbReference>
<dbReference type="SMART" id="SM00984">
    <property type="entry name" value="UDPG_MGDP_dh_C"/>
    <property type="match status" value="1"/>
</dbReference>
<dbReference type="InterPro" id="IPR036220">
    <property type="entry name" value="UDP-Glc/GDP-Man_DH_C_sf"/>
</dbReference>
<reference evidence="6 7" key="1">
    <citation type="journal article" date="2014" name="Int. J. Syst. Evol. Microbiol.">
        <title>Listeria floridensis sp. nov., Listeria aquatica sp. nov., Listeria cornellensis sp. nov., Listeria riparia sp. nov. and Listeria grandensis sp. nov., from agricultural and natural environments.</title>
        <authorList>
            <person name="den Bakker H.C."/>
            <person name="Warchocki S."/>
            <person name="Wright E.M."/>
            <person name="Allred A.F."/>
            <person name="Ahlstrom C."/>
            <person name="Manuel C.S."/>
            <person name="Stasiewicz M.J."/>
            <person name="Burrell A."/>
            <person name="Roof S."/>
            <person name="Strawn L."/>
            <person name="Fortes E.D."/>
            <person name="Nightingale K.K."/>
            <person name="Kephart D."/>
            <person name="Wiedmann M."/>
        </authorList>
    </citation>
    <scope>NUCLEOTIDE SEQUENCE [LARGE SCALE GENOMIC DNA]</scope>
    <source>
        <strain evidence="7">FSL F6-971</strain>
    </source>
</reference>
<dbReference type="PANTHER" id="PTHR43491:SF2">
    <property type="entry name" value="UDP-N-ACETYL-D-MANNOSAMINE DEHYDROGENASE"/>
    <property type="match status" value="1"/>
</dbReference>
<gene>
    <name evidence="6" type="ORF">PGRAN_14772</name>
</gene>
<dbReference type="GO" id="GO:0016616">
    <property type="term" value="F:oxidoreductase activity, acting on the CH-OH group of donors, NAD or NADP as acceptor"/>
    <property type="evidence" value="ECO:0007669"/>
    <property type="project" value="InterPro"/>
</dbReference>
<dbReference type="SUPFAM" id="SSF51735">
    <property type="entry name" value="NAD(P)-binding Rossmann-fold domains"/>
    <property type="match status" value="1"/>
</dbReference>
<comment type="caution">
    <text evidence="6">The sequence shown here is derived from an EMBL/GenBank/DDBJ whole genome shotgun (WGS) entry which is preliminary data.</text>
</comment>
<protein>
    <submittedName>
        <fullName evidence="6">UDP-glucose dehydrogenase</fullName>
    </submittedName>
</protein>
<dbReference type="RefSeq" id="WP_036067916.1">
    <property type="nucleotide sequence ID" value="NZ_AODD01000030.1"/>
</dbReference>
<dbReference type="InterPro" id="IPR036291">
    <property type="entry name" value="NAD(P)-bd_dom_sf"/>
</dbReference>
<dbReference type="STRING" id="1265819.PGRAN_14772"/>
<dbReference type="Pfam" id="PF03721">
    <property type="entry name" value="UDPG_MGDP_dh_N"/>
    <property type="match status" value="1"/>
</dbReference>
<dbReference type="AlphaFoldDB" id="W7BAR1"/>
<dbReference type="PANTHER" id="PTHR43491">
    <property type="entry name" value="UDP-N-ACETYL-D-MANNOSAMINE DEHYDROGENASE"/>
    <property type="match status" value="1"/>
</dbReference>
<dbReference type="Pfam" id="PF00984">
    <property type="entry name" value="UDPG_MGDP_dh"/>
    <property type="match status" value="1"/>
</dbReference>
<evidence type="ECO:0000256" key="3">
    <source>
        <dbReference type="ARBA" id="ARBA00023027"/>
    </source>
</evidence>
<dbReference type="InterPro" id="IPR017476">
    <property type="entry name" value="UDP-Glc/GDP-Man"/>
</dbReference>
<keyword evidence="3" id="KW-0520">NAD</keyword>
<dbReference type="PIRSF" id="PIRSF000124">
    <property type="entry name" value="UDPglc_GDPman_dh"/>
    <property type="match status" value="1"/>
</dbReference>
<dbReference type="SUPFAM" id="SSF48179">
    <property type="entry name" value="6-phosphogluconate dehydrogenase C-terminal domain-like"/>
    <property type="match status" value="1"/>
</dbReference>
<keyword evidence="7" id="KW-1185">Reference proteome</keyword>
<dbReference type="InterPro" id="IPR014027">
    <property type="entry name" value="UDP-Glc/GDP-Man_DH_C"/>
</dbReference>
<evidence type="ECO:0000259" key="5">
    <source>
        <dbReference type="SMART" id="SM00984"/>
    </source>
</evidence>
<dbReference type="Gene3D" id="3.40.50.720">
    <property type="entry name" value="NAD(P)-binding Rossmann-like Domain"/>
    <property type="match status" value="2"/>
</dbReference>
<dbReference type="OrthoDB" id="9803238at2"/>
<dbReference type="PATRIC" id="fig|1265819.5.peg.2950"/>
<dbReference type="Pfam" id="PF03720">
    <property type="entry name" value="UDPG_MGDP_dh_C"/>
    <property type="match status" value="1"/>
</dbReference>
<accession>W7BAR1</accession>